<organism evidence="1 2">
    <name type="scientific">Cytobacillus kochii</name>
    <dbReference type="NCBI Taxonomy" id="859143"/>
    <lineage>
        <taxon>Bacteria</taxon>
        <taxon>Bacillati</taxon>
        <taxon>Bacillota</taxon>
        <taxon>Bacilli</taxon>
        <taxon>Bacillales</taxon>
        <taxon>Bacillaceae</taxon>
        <taxon>Cytobacillus</taxon>
    </lineage>
</organism>
<sequence>MNKAVIDRMEEGKAVLLVGDDQVEKIIAAHLLPPDSVEGTWLLITMKEDEITEIIIDHEATKAAKERIKQRQAKLLNRGSRFKQD</sequence>
<proteinExistence type="predicted"/>
<accession>A0A248TFW2</accession>
<dbReference type="Pfam" id="PF11213">
    <property type="entry name" value="DUF3006"/>
    <property type="match status" value="1"/>
</dbReference>
<keyword evidence="2" id="KW-1185">Reference proteome</keyword>
<dbReference type="KEGG" id="bko:CKF48_06535"/>
<dbReference type="AlphaFoldDB" id="A0A248TFW2"/>
<reference evidence="1 2" key="1">
    <citation type="submission" date="2017-08" db="EMBL/GenBank/DDBJ databases">
        <title>Complete Genome Sequence of Bacillus kochii Oregon-R-modENCODE STRAIN BDGP4, isolated from Drosophila melanogaster gut.</title>
        <authorList>
            <person name="Wan K.H."/>
            <person name="Yu C."/>
            <person name="Park S."/>
            <person name="Hammonds A.S."/>
            <person name="Booth B.W."/>
            <person name="Celniker S.E."/>
        </authorList>
    </citation>
    <scope>NUCLEOTIDE SEQUENCE [LARGE SCALE GENOMIC DNA]</scope>
    <source>
        <strain evidence="1 2">BDGP4</strain>
    </source>
</reference>
<gene>
    <name evidence="1" type="ORF">CKF48_06535</name>
</gene>
<evidence type="ECO:0000313" key="2">
    <source>
        <dbReference type="Proteomes" id="UP000215137"/>
    </source>
</evidence>
<evidence type="ECO:0008006" key="3">
    <source>
        <dbReference type="Google" id="ProtNLM"/>
    </source>
</evidence>
<dbReference type="InterPro" id="IPR021377">
    <property type="entry name" value="DUF3006"/>
</dbReference>
<name>A0A248TFW2_9BACI</name>
<dbReference type="EMBL" id="CP022983">
    <property type="protein sequence ID" value="ASV67012.1"/>
    <property type="molecule type" value="Genomic_DNA"/>
</dbReference>
<dbReference type="Proteomes" id="UP000215137">
    <property type="component" value="Chromosome"/>
</dbReference>
<protein>
    <recommendedName>
        <fullName evidence="3">DUF3006 domain-containing protein</fullName>
    </recommendedName>
</protein>
<dbReference type="RefSeq" id="WP_095370587.1">
    <property type="nucleotide sequence ID" value="NZ_CP022983.1"/>
</dbReference>
<evidence type="ECO:0000313" key="1">
    <source>
        <dbReference type="EMBL" id="ASV67012.1"/>
    </source>
</evidence>